<dbReference type="SUPFAM" id="SSF51735">
    <property type="entry name" value="NAD(P)-binding Rossmann-fold domains"/>
    <property type="match status" value="1"/>
</dbReference>
<evidence type="ECO:0000313" key="3">
    <source>
        <dbReference type="Proteomes" id="UP000236884"/>
    </source>
</evidence>
<dbReference type="GO" id="GO:0016491">
    <property type="term" value="F:oxidoreductase activity"/>
    <property type="evidence" value="ECO:0007669"/>
    <property type="project" value="InterPro"/>
</dbReference>
<dbReference type="SMART" id="SM00829">
    <property type="entry name" value="PKS_ER"/>
    <property type="match status" value="1"/>
</dbReference>
<dbReference type="Pfam" id="PF08240">
    <property type="entry name" value="ADH_N"/>
    <property type="match status" value="1"/>
</dbReference>
<dbReference type="Proteomes" id="UP000236884">
    <property type="component" value="Chromosome"/>
</dbReference>
<dbReference type="AlphaFoldDB" id="A0A0S3PV93"/>
<sequence>MKAYVCRRYGTAEAIESAEIADPVLEPNEVLVRIAATTVSAGDWRLRTLDLPRGFGPIGRLIFGFSGPRQPILGSEFAGTVAAVGATVTRFKIGDEVFGFRDTAMGCHAEFVTMPEDGAIAPKPAALTMEKAAALSFGGTTALGFLTRAEVRAGDKVLINGAAGCVGSAIVQIAKHLGARVTAVTSTANLDLVRGIGADDAIDYRREDFTQRPATYDIIIDTVGNLTYAGCKHALAPGGRLALIAADLPAMLSAPLMAKLGGHRAIVGPTSGSAEDIRLLADLAASGAFDPVIDSTFAFVDIRDAHRRVESRRKRGSVVVTIPKSYLALMNTAALVIPGRAALLLRCREPGIHNHKFYR</sequence>
<dbReference type="RefSeq" id="WP_096355564.1">
    <property type="nucleotide sequence ID" value="NZ_AP014946.1"/>
</dbReference>
<dbReference type="PANTHER" id="PTHR11695">
    <property type="entry name" value="ALCOHOL DEHYDROGENASE RELATED"/>
    <property type="match status" value="1"/>
</dbReference>
<dbReference type="Pfam" id="PF13602">
    <property type="entry name" value="ADH_zinc_N_2"/>
    <property type="match status" value="1"/>
</dbReference>
<evidence type="ECO:0000259" key="1">
    <source>
        <dbReference type="SMART" id="SM00829"/>
    </source>
</evidence>
<keyword evidence="3" id="KW-1185">Reference proteome</keyword>
<dbReference type="OrthoDB" id="9785812at2"/>
<dbReference type="CDD" id="cd08267">
    <property type="entry name" value="MDR1"/>
    <property type="match status" value="1"/>
</dbReference>
<gene>
    <name evidence="2" type="primary">mas</name>
    <name evidence="2" type="ORF">GJW-30_1_02383</name>
</gene>
<accession>A0A0S3PV93</accession>
<dbReference type="InterPro" id="IPR050700">
    <property type="entry name" value="YIM1/Zinc_Alcohol_DH_Fams"/>
</dbReference>
<dbReference type="Gene3D" id="3.90.180.10">
    <property type="entry name" value="Medium-chain alcohol dehydrogenases, catalytic domain"/>
    <property type="match status" value="1"/>
</dbReference>
<dbReference type="EC" id="2.3.1.111" evidence="2"/>
<dbReference type="InterPro" id="IPR036291">
    <property type="entry name" value="NAD(P)-bd_dom_sf"/>
</dbReference>
<keyword evidence="2" id="KW-0012">Acyltransferase</keyword>
<proteinExistence type="predicted"/>
<dbReference type="InterPro" id="IPR013154">
    <property type="entry name" value="ADH-like_N"/>
</dbReference>
<dbReference type="EMBL" id="AP014946">
    <property type="protein sequence ID" value="BAT59848.1"/>
    <property type="molecule type" value="Genomic_DNA"/>
</dbReference>
<dbReference type="Gene3D" id="3.40.50.720">
    <property type="entry name" value="NAD(P)-binding Rossmann-like Domain"/>
    <property type="match status" value="1"/>
</dbReference>
<feature type="domain" description="Enoyl reductase (ER)" evidence="1">
    <location>
        <begin position="10"/>
        <end position="320"/>
    </location>
</feature>
<protein>
    <submittedName>
        <fullName evidence="2">Mycocerosic acid synthase</fullName>
        <ecNumber evidence="2">2.3.1.111</ecNumber>
    </submittedName>
</protein>
<name>A0A0S3PV93_9BRAD</name>
<dbReference type="InterPro" id="IPR020843">
    <property type="entry name" value="ER"/>
</dbReference>
<dbReference type="InterPro" id="IPR011032">
    <property type="entry name" value="GroES-like_sf"/>
</dbReference>
<dbReference type="PANTHER" id="PTHR11695:SF294">
    <property type="entry name" value="RETICULON-4-INTERACTING PROTEIN 1, MITOCHONDRIAL"/>
    <property type="match status" value="1"/>
</dbReference>
<keyword evidence="2" id="KW-0808">Transferase</keyword>
<dbReference type="GO" id="GO:0050111">
    <property type="term" value="F:mycocerosate synthase activity"/>
    <property type="evidence" value="ECO:0007669"/>
    <property type="project" value="UniProtKB-EC"/>
</dbReference>
<dbReference type="SUPFAM" id="SSF50129">
    <property type="entry name" value="GroES-like"/>
    <property type="match status" value="1"/>
</dbReference>
<evidence type="ECO:0000313" key="2">
    <source>
        <dbReference type="EMBL" id="BAT59848.1"/>
    </source>
</evidence>
<organism evidence="2 3">
    <name type="scientific">Variibacter gotjawalensis</name>
    <dbReference type="NCBI Taxonomy" id="1333996"/>
    <lineage>
        <taxon>Bacteria</taxon>
        <taxon>Pseudomonadati</taxon>
        <taxon>Pseudomonadota</taxon>
        <taxon>Alphaproteobacteria</taxon>
        <taxon>Hyphomicrobiales</taxon>
        <taxon>Nitrobacteraceae</taxon>
        <taxon>Variibacter</taxon>
    </lineage>
</organism>
<dbReference type="KEGG" id="vgo:GJW-30_1_02383"/>
<reference evidence="2 3" key="1">
    <citation type="submission" date="2015-08" db="EMBL/GenBank/DDBJ databases">
        <title>Investigation of the bacterial diversity of lava forest soil.</title>
        <authorList>
            <person name="Lee J.S."/>
        </authorList>
    </citation>
    <scope>NUCLEOTIDE SEQUENCE [LARGE SCALE GENOMIC DNA]</scope>
    <source>
        <strain evidence="2 3">GJW-30</strain>
    </source>
</reference>